<sequence length="156" mass="18285">MRSVEPEHVQPILREFEQICVQQLALCEALEDVADRLGMMSDSQCCMQIARAIGPLMRRAHLFEEQQIFPLMRQIALRDQGFARSVDQLKFEHYEDECFAEEVYEILMDFGRGLNRLSRDAIGYLLRGFFMSLRRHIAFEREVLRCGLNRLELSAI</sequence>
<reference evidence="2" key="1">
    <citation type="submission" date="2018-06" db="EMBL/GenBank/DDBJ databases">
        <authorList>
            <person name="Zhirakovskaya E."/>
        </authorList>
    </citation>
    <scope>NUCLEOTIDE SEQUENCE</scope>
</reference>
<evidence type="ECO:0000259" key="1">
    <source>
        <dbReference type="Pfam" id="PF01814"/>
    </source>
</evidence>
<feature type="domain" description="Hemerythrin-like" evidence="1">
    <location>
        <begin position="24"/>
        <end position="144"/>
    </location>
</feature>
<proteinExistence type="predicted"/>
<dbReference type="EMBL" id="UOEO01000049">
    <property type="protein sequence ID" value="VAW16340.1"/>
    <property type="molecule type" value="Genomic_DNA"/>
</dbReference>
<name>A0A3B0THM4_9ZZZZ</name>
<dbReference type="AlphaFoldDB" id="A0A3B0THM4"/>
<protein>
    <recommendedName>
        <fullName evidence="1">Hemerythrin-like domain-containing protein</fullName>
    </recommendedName>
</protein>
<gene>
    <name evidence="2" type="ORF">MNBD_ALPHA12-1071</name>
</gene>
<dbReference type="Pfam" id="PF01814">
    <property type="entry name" value="Hemerythrin"/>
    <property type="match status" value="1"/>
</dbReference>
<accession>A0A3B0THM4</accession>
<dbReference type="InterPro" id="IPR012312">
    <property type="entry name" value="Hemerythrin-like"/>
</dbReference>
<dbReference type="Gene3D" id="1.20.120.520">
    <property type="entry name" value="nmb1532 protein domain like"/>
    <property type="match status" value="1"/>
</dbReference>
<organism evidence="2">
    <name type="scientific">hydrothermal vent metagenome</name>
    <dbReference type="NCBI Taxonomy" id="652676"/>
    <lineage>
        <taxon>unclassified sequences</taxon>
        <taxon>metagenomes</taxon>
        <taxon>ecological metagenomes</taxon>
    </lineage>
</organism>
<evidence type="ECO:0000313" key="2">
    <source>
        <dbReference type="EMBL" id="VAW16340.1"/>
    </source>
</evidence>